<dbReference type="InterPro" id="IPR001182">
    <property type="entry name" value="FtsW/RodA"/>
</dbReference>
<feature type="transmembrane region" description="Helical" evidence="11">
    <location>
        <begin position="172"/>
        <end position="191"/>
    </location>
</feature>
<feature type="transmembrane region" description="Helical" evidence="11">
    <location>
        <begin position="12"/>
        <end position="31"/>
    </location>
</feature>
<dbReference type="eggNOG" id="COG0772">
    <property type="taxonomic scope" value="Bacteria"/>
</dbReference>
<evidence type="ECO:0000256" key="3">
    <source>
        <dbReference type="ARBA" id="ARBA00022676"/>
    </source>
</evidence>
<feature type="transmembrane region" description="Helical" evidence="11">
    <location>
        <begin position="328"/>
        <end position="346"/>
    </location>
</feature>
<dbReference type="STRING" id="416591.Tlet_0418"/>
<keyword evidence="10" id="KW-0961">Cell wall biogenesis/degradation</keyword>
<dbReference type="AlphaFoldDB" id="A8F4A1"/>
<keyword evidence="6" id="KW-0133">Cell shape</keyword>
<dbReference type="NCBIfam" id="TIGR02210">
    <property type="entry name" value="rodA_shape"/>
    <property type="match status" value="1"/>
</dbReference>
<proteinExistence type="predicted"/>
<dbReference type="GO" id="GO:0005886">
    <property type="term" value="C:plasma membrane"/>
    <property type="evidence" value="ECO:0007669"/>
    <property type="project" value="TreeGrafter"/>
</dbReference>
<dbReference type="Proteomes" id="UP000002016">
    <property type="component" value="Chromosome"/>
</dbReference>
<evidence type="ECO:0000256" key="9">
    <source>
        <dbReference type="ARBA" id="ARBA00023136"/>
    </source>
</evidence>
<dbReference type="RefSeq" id="WP_012002466.1">
    <property type="nucleotide sequence ID" value="NC_009828.1"/>
</dbReference>
<dbReference type="GO" id="GO:0015648">
    <property type="term" value="F:lipid-linked peptidoglycan transporter activity"/>
    <property type="evidence" value="ECO:0007669"/>
    <property type="project" value="TreeGrafter"/>
</dbReference>
<dbReference type="OrthoDB" id="9812661at2"/>
<sequence>MPWENKRIEFYIPVFVALLMIIGLAVIYSATRDSGMNYLKRQIIWDILGIIVLFASVFLRERDIRRSVWMVYFAAIASLALVLVFGTTSGGARRWFDLKAGYFQPSELGKIAVVLVSATLLSKPTVKRVLVSLISMSAVLLLIAAEPDLGTAVLIAAVWFIILVCSKASMKLISIILIMIIAMIPFLYFFGLKDYQRDRILSFLSPSTYAQSSAYNVIQSLHAIGSGGLLGRGYLKGPATIWKYVPKNHTDFILSVLGEEFGFAGVLTCLFLYMALAFRILRTIMFAKDEFWQLINTGIMATFVLHVFENMGMAMGITPVTGIPLPFISYGGSSTLFFCIQLGLVMKSYAVGKAGKKLEGG</sequence>
<evidence type="ECO:0000256" key="6">
    <source>
        <dbReference type="ARBA" id="ARBA00022960"/>
    </source>
</evidence>
<feature type="transmembrane region" description="Helical" evidence="11">
    <location>
        <begin position="71"/>
        <end position="90"/>
    </location>
</feature>
<evidence type="ECO:0000256" key="2">
    <source>
        <dbReference type="ARBA" id="ARBA00022475"/>
    </source>
</evidence>
<keyword evidence="4" id="KW-0808">Transferase</keyword>
<dbReference type="GO" id="GO:0008360">
    <property type="term" value="P:regulation of cell shape"/>
    <property type="evidence" value="ECO:0007669"/>
    <property type="project" value="UniProtKB-KW"/>
</dbReference>
<evidence type="ECO:0000256" key="7">
    <source>
        <dbReference type="ARBA" id="ARBA00022984"/>
    </source>
</evidence>
<dbReference type="PROSITE" id="PS00428">
    <property type="entry name" value="FTSW_RODA_SPOVE"/>
    <property type="match status" value="1"/>
</dbReference>
<feature type="transmembrane region" description="Helical" evidence="11">
    <location>
        <begin position="149"/>
        <end position="165"/>
    </location>
</feature>
<gene>
    <name evidence="12" type="ordered locus">Tlet_0418</name>
</gene>
<accession>A8F4A1</accession>
<dbReference type="GO" id="GO:0009252">
    <property type="term" value="P:peptidoglycan biosynthetic process"/>
    <property type="evidence" value="ECO:0007669"/>
    <property type="project" value="UniProtKB-KW"/>
</dbReference>
<keyword evidence="5 11" id="KW-0812">Transmembrane</keyword>
<feature type="transmembrane region" description="Helical" evidence="11">
    <location>
        <begin position="43"/>
        <end position="59"/>
    </location>
</feature>
<protein>
    <submittedName>
        <fullName evidence="12">Cell cycle protein</fullName>
    </submittedName>
</protein>
<evidence type="ECO:0000313" key="13">
    <source>
        <dbReference type="Proteomes" id="UP000002016"/>
    </source>
</evidence>
<feature type="transmembrane region" description="Helical" evidence="11">
    <location>
        <begin position="261"/>
        <end position="279"/>
    </location>
</feature>
<evidence type="ECO:0000256" key="5">
    <source>
        <dbReference type="ARBA" id="ARBA00022692"/>
    </source>
</evidence>
<dbReference type="InterPro" id="IPR011923">
    <property type="entry name" value="RodA/MrdB"/>
</dbReference>
<keyword evidence="2" id="KW-1003">Cell membrane</keyword>
<dbReference type="GO" id="GO:0032153">
    <property type="term" value="C:cell division site"/>
    <property type="evidence" value="ECO:0007669"/>
    <property type="project" value="TreeGrafter"/>
</dbReference>
<name>A8F4A1_PSELT</name>
<evidence type="ECO:0000313" key="12">
    <source>
        <dbReference type="EMBL" id="ABV32985.1"/>
    </source>
</evidence>
<dbReference type="GO" id="GO:0071555">
    <property type="term" value="P:cell wall organization"/>
    <property type="evidence" value="ECO:0007669"/>
    <property type="project" value="UniProtKB-KW"/>
</dbReference>
<organism evidence="12 13">
    <name type="scientific">Pseudothermotoga lettingae (strain ATCC BAA-301 / DSM 14385 / NBRC 107922 / TMO)</name>
    <name type="common">Thermotoga lettingae</name>
    <dbReference type="NCBI Taxonomy" id="416591"/>
    <lineage>
        <taxon>Bacteria</taxon>
        <taxon>Thermotogati</taxon>
        <taxon>Thermotogota</taxon>
        <taxon>Thermotogae</taxon>
        <taxon>Thermotogales</taxon>
        <taxon>Thermotogaceae</taxon>
        <taxon>Pseudothermotoga</taxon>
    </lineage>
</organism>
<evidence type="ECO:0000256" key="10">
    <source>
        <dbReference type="ARBA" id="ARBA00023316"/>
    </source>
</evidence>
<reference evidence="12 13" key="1">
    <citation type="submission" date="2007-08" db="EMBL/GenBank/DDBJ databases">
        <title>Complete sequence of Thermotoga lettingae TMO.</title>
        <authorList>
            <consortium name="US DOE Joint Genome Institute"/>
            <person name="Copeland A."/>
            <person name="Lucas S."/>
            <person name="Lapidus A."/>
            <person name="Barry K."/>
            <person name="Glavina del Rio T."/>
            <person name="Dalin E."/>
            <person name="Tice H."/>
            <person name="Pitluck S."/>
            <person name="Foster B."/>
            <person name="Bruce D."/>
            <person name="Schmutz J."/>
            <person name="Larimer F."/>
            <person name="Land M."/>
            <person name="Hauser L."/>
            <person name="Kyrpides N."/>
            <person name="Mikhailova N."/>
            <person name="Nelson K."/>
            <person name="Gogarten J.P."/>
            <person name="Noll K."/>
            <person name="Richardson P."/>
        </authorList>
    </citation>
    <scope>NUCLEOTIDE SEQUENCE [LARGE SCALE GENOMIC DNA]</scope>
    <source>
        <strain evidence="13">ATCC BAA-301 / DSM 14385 / NBRC 107922 / TMO</strain>
    </source>
</reference>
<dbReference type="InterPro" id="IPR018365">
    <property type="entry name" value="Cell_cycle_FtsW-rel_CS"/>
</dbReference>
<keyword evidence="7" id="KW-0573">Peptidoglycan synthesis</keyword>
<dbReference type="PANTHER" id="PTHR30474:SF1">
    <property type="entry name" value="PEPTIDOGLYCAN GLYCOSYLTRANSFERASE MRDB"/>
    <property type="match status" value="1"/>
</dbReference>
<keyword evidence="9 11" id="KW-0472">Membrane</keyword>
<evidence type="ECO:0000256" key="11">
    <source>
        <dbReference type="SAM" id="Phobius"/>
    </source>
</evidence>
<dbReference type="Pfam" id="PF01098">
    <property type="entry name" value="FTSW_RODA_SPOVE"/>
    <property type="match status" value="1"/>
</dbReference>
<feature type="transmembrane region" description="Helical" evidence="11">
    <location>
        <begin position="102"/>
        <end position="121"/>
    </location>
</feature>
<comment type="subcellular location">
    <subcellularLocation>
        <location evidence="1">Membrane</location>
        <topology evidence="1">Multi-pass membrane protein</topology>
    </subcellularLocation>
</comment>
<evidence type="ECO:0000256" key="8">
    <source>
        <dbReference type="ARBA" id="ARBA00022989"/>
    </source>
</evidence>
<reference evidence="12 13" key="2">
    <citation type="journal article" date="2009" name="Proc. Natl. Acad. Sci. U.S.A.">
        <title>On the chimeric nature, thermophilic origin, and phylogenetic placement of the Thermotogales.</title>
        <authorList>
            <person name="Zhaxybayeva O."/>
            <person name="Swithers K.S."/>
            <person name="Lapierre P."/>
            <person name="Fournier G.P."/>
            <person name="Bickhart D.M."/>
            <person name="DeBoy R.T."/>
            <person name="Nelson K.E."/>
            <person name="Nesbo C.L."/>
            <person name="Doolittle W.F."/>
            <person name="Gogarten J.P."/>
            <person name="Noll K.M."/>
        </authorList>
    </citation>
    <scope>NUCLEOTIDE SEQUENCE [LARGE SCALE GENOMIC DNA]</scope>
    <source>
        <strain evidence="13">ATCC BAA-301 / DSM 14385 / NBRC 107922 / TMO</strain>
    </source>
</reference>
<feature type="transmembrane region" description="Helical" evidence="11">
    <location>
        <begin position="128"/>
        <end position="143"/>
    </location>
</feature>
<dbReference type="GO" id="GO:0051301">
    <property type="term" value="P:cell division"/>
    <property type="evidence" value="ECO:0007669"/>
    <property type="project" value="InterPro"/>
</dbReference>
<evidence type="ECO:0000256" key="1">
    <source>
        <dbReference type="ARBA" id="ARBA00004141"/>
    </source>
</evidence>
<keyword evidence="8 11" id="KW-1133">Transmembrane helix</keyword>
<dbReference type="KEGG" id="tle:Tlet_0418"/>
<dbReference type="HOGENOM" id="CLU_029243_2_1_0"/>
<dbReference type="PANTHER" id="PTHR30474">
    <property type="entry name" value="CELL CYCLE PROTEIN"/>
    <property type="match status" value="1"/>
</dbReference>
<feature type="transmembrane region" description="Helical" evidence="11">
    <location>
        <begin position="291"/>
        <end position="308"/>
    </location>
</feature>
<keyword evidence="13" id="KW-1185">Reference proteome</keyword>
<dbReference type="GO" id="GO:0016757">
    <property type="term" value="F:glycosyltransferase activity"/>
    <property type="evidence" value="ECO:0007669"/>
    <property type="project" value="UniProtKB-KW"/>
</dbReference>
<evidence type="ECO:0000256" key="4">
    <source>
        <dbReference type="ARBA" id="ARBA00022679"/>
    </source>
</evidence>
<dbReference type="EMBL" id="CP000812">
    <property type="protein sequence ID" value="ABV32985.1"/>
    <property type="molecule type" value="Genomic_DNA"/>
</dbReference>
<keyword evidence="3" id="KW-0328">Glycosyltransferase</keyword>